<dbReference type="PANTHER" id="PTHR12466:SF8">
    <property type="entry name" value="PARAFIBROMIN"/>
    <property type="match status" value="1"/>
</dbReference>
<dbReference type="Pfam" id="PF05179">
    <property type="entry name" value="CDC73_C"/>
    <property type="match status" value="1"/>
</dbReference>
<dbReference type="Gene3D" id="3.40.50.11990">
    <property type="entry name" value="RNA polymerase II accessory factor, Cdc73 C-terminal domain"/>
    <property type="match status" value="1"/>
</dbReference>
<reference evidence="9" key="1">
    <citation type="submission" date="2022-01" db="EMBL/GenBank/DDBJ databases">
        <title>Genome Sequence Resource for Two Populations of Ditylenchus destructor, the Migratory Endoparasitic Phytonematode.</title>
        <authorList>
            <person name="Zhang H."/>
            <person name="Lin R."/>
            <person name="Xie B."/>
        </authorList>
    </citation>
    <scope>NUCLEOTIDE SEQUENCE</scope>
    <source>
        <strain evidence="9">BazhouSP</strain>
    </source>
</reference>
<gene>
    <name evidence="9" type="ORF">DdX_04086</name>
</gene>
<dbReference type="GO" id="GO:0016593">
    <property type="term" value="C:Cdc73/Paf1 complex"/>
    <property type="evidence" value="ECO:0007669"/>
    <property type="project" value="InterPro"/>
</dbReference>
<comment type="subcellular location">
    <subcellularLocation>
        <location evidence="1">Nucleus</location>
    </subcellularLocation>
</comment>
<dbReference type="GO" id="GO:0032968">
    <property type="term" value="P:positive regulation of transcription elongation by RNA polymerase II"/>
    <property type="evidence" value="ECO:0007669"/>
    <property type="project" value="TreeGrafter"/>
</dbReference>
<dbReference type="InterPro" id="IPR038103">
    <property type="entry name" value="CDC73_C_sf"/>
</dbReference>
<feature type="region of interest" description="Disordered" evidence="6">
    <location>
        <begin position="308"/>
        <end position="334"/>
    </location>
</feature>
<keyword evidence="3" id="KW-0805">Transcription regulation</keyword>
<evidence type="ECO:0000259" key="8">
    <source>
        <dbReference type="Pfam" id="PF16050"/>
    </source>
</evidence>
<sequence length="496" mass="56342">MADPLKLLQDYAMGRREIRELTHNGELYYVFNDVAYQKDAKTNLSVYNKPDEYYSIESILHFWKSRDANHTAYVKEVSGKGEKPSLPNANVLAPIPTPIPVTRLMSMHAGEEPERKKMKIEQEDKGLRIDKILDQSTDKPDVAEVRALSSELPAEKIALLRSRVKKNIKNTVKPVDDESRYPVDADISNASADSVGKHLNNKERTWKNRVTCLESQSKDFNTVLAVLSNLKTRDTNAQRPKPVPNADSASRQNPTTAPQNGKMMRSTVNTGYSRYDQEIFQKDPLADFQIETGLSFHGTSFRNAPKIMAGSQRQPDAVPSSSAREPPNGVSAHNQRPTMTIAQQRMQPQKRVSRTPIIIIPATGTALITMYNAVDILQDLKFVSTEEKKRQKSKRENEVLIQRHKETGTVPYRVIDNPLRLKDEEWDRVVAVFVQGPAWQFKDWKWGGNPVEIFSNVAAFHLKFDDQKIDANVARWSVHVLPLSKSKRHLDRVICH</sequence>
<keyword evidence="4" id="KW-0804">Transcription</keyword>
<feature type="domain" description="Paf1 complex subunit Cdc73 N-terminal" evidence="8">
    <location>
        <begin position="1"/>
        <end position="76"/>
    </location>
</feature>
<dbReference type="GO" id="GO:0006368">
    <property type="term" value="P:transcription elongation by RNA polymerase II"/>
    <property type="evidence" value="ECO:0007669"/>
    <property type="project" value="InterPro"/>
</dbReference>
<evidence type="ECO:0000256" key="6">
    <source>
        <dbReference type="SAM" id="MobiDB-lite"/>
    </source>
</evidence>
<comment type="caution">
    <text evidence="9">The sequence shown here is derived from an EMBL/GenBank/DDBJ whole genome shotgun (WGS) entry which is preliminary data.</text>
</comment>
<name>A0AAD4NDP1_9BILA</name>
<dbReference type="EMBL" id="JAKKPZ010000003">
    <property type="protein sequence ID" value="KAI1723905.1"/>
    <property type="molecule type" value="Genomic_DNA"/>
</dbReference>
<dbReference type="InterPro" id="IPR007852">
    <property type="entry name" value="Cdc73/Parafibromin"/>
</dbReference>
<proteinExistence type="inferred from homology"/>
<evidence type="ECO:0000256" key="2">
    <source>
        <dbReference type="ARBA" id="ARBA00010427"/>
    </source>
</evidence>
<keyword evidence="10" id="KW-1185">Reference proteome</keyword>
<evidence type="ECO:0000256" key="4">
    <source>
        <dbReference type="ARBA" id="ARBA00023163"/>
    </source>
</evidence>
<evidence type="ECO:0000256" key="5">
    <source>
        <dbReference type="ARBA" id="ARBA00023242"/>
    </source>
</evidence>
<feature type="compositionally biased region" description="Polar residues" evidence="6">
    <location>
        <begin position="311"/>
        <end position="323"/>
    </location>
</feature>
<evidence type="ECO:0000313" key="9">
    <source>
        <dbReference type="EMBL" id="KAI1723905.1"/>
    </source>
</evidence>
<dbReference type="PANTHER" id="PTHR12466">
    <property type="entry name" value="CDC73 DOMAIN PROTEIN"/>
    <property type="match status" value="1"/>
</dbReference>
<feature type="region of interest" description="Disordered" evidence="6">
    <location>
        <begin position="231"/>
        <end position="266"/>
    </location>
</feature>
<feature type="compositionally biased region" description="Polar residues" evidence="6">
    <location>
        <begin position="247"/>
        <end position="259"/>
    </location>
</feature>
<evidence type="ECO:0000256" key="3">
    <source>
        <dbReference type="ARBA" id="ARBA00023015"/>
    </source>
</evidence>
<feature type="domain" description="Paf1 complex subunit Cdc73 N-terminal" evidence="8">
    <location>
        <begin position="93"/>
        <end position="278"/>
    </location>
</feature>
<evidence type="ECO:0000313" key="10">
    <source>
        <dbReference type="Proteomes" id="UP001201812"/>
    </source>
</evidence>
<dbReference type="GO" id="GO:0000993">
    <property type="term" value="F:RNA polymerase II complex binding"/>
    <property type="evidence" value="ECO:0007669"/>
    <property type="project" value="TreeGrafter"/>
</dbReference>
<dbReference type="FunFam" id="3.40.50.11990:FF:000002">
    <property type="entry name" value="protein CDC73 homolog"/>
    <property type="match status" value="1"/>
</dbReference>
<dbReference type="InterPro" id="IPR032041">
    <property type="entry name" value="Cdc73_N"/>
</dbReference>
<dbReference type="AlphaFoldDB" id="A0AAD4NDP1"/>
<accession>A0AAD4NDP1</accession>
<evidence type="ECO:0000259" key="7">
    <source>
        <dbReference type="Pfam" id="PF05179"/>
    </source>
</evidence>
<evidence type="ECO:0000256" key="1">
    <source>
        <dbReference type="ARBA" id="ARBA00004123"/>
    </source>
</evidence>
<dbReference type="Pfam" id="PF16050">
    <property type="entry name" value="CDC73_N"/>
    <property type="match status" value="2"/>
</dbReference>
<dbReference type="Proteomes" id="UP001201812">
    <property type="component" value="Unassembled WGS sequence"/>
</dbReference>
<comment type="similarity">
    <text evidence="2">Belongs to the CDC73 family.</text>
</comment>
<dbReference type="InterPro" id="IPR031336">
    <property type="entry name" value="CDC73_C"/>
</dbReference>
<feature type="domain" description="Cell division control protein 73 C-terminal" evidence="7">
    <location>
        <begin position="353"/>
        <end position="494"/>
    </location>
</feature>
<organism evidence="9 10">
    <name type="scientific">Ditylenchus destructor</name>
    <dbReference type="NCBI Taxonomy" id="166010"/>
    <lineage>
        <taxon>Eukaryota</taxon>
        <taxon>Metazoa</taxon>
        <taxon>Ecdysozoa</taxon>
        <taxon>Nematoda</taxon>
        <taxon>Chromadorea</taxon>
        <taxon>Rhabditida</taxon>
        <taxon>Tylenchina</taxon>
        <taxon>Tylenchomorpha</taxon>
        <taxon>Sphaerularioidea</taxon>
        <taxon>Anguinidae</taxon>
        <taxon>Anguininae</taxon>
        <taxon>Ditylenchus</taxon>
    </lineage>
</organism>
<keyword evidence="5" id="KW-0539">Nucleus</keyword>
<protein>
    <submittedName>
        <fullName evidence="9">Parafibromin</fullName>
    </submittedName>
</protein>